<sequence length="229" mass="26981">MASSMIHLAIVQEMRKKVSFRDINRLFLGVILPDGAVAGNSHLKKKICENTRYTYDLEFFRDRYGKYMEKDDLYLGYYLHLIQDMLYRRFMYEEHGWNSSAPGNVEKLHRDYEILNEYVSKKYGLSQEMIQELDLTEEPLAQLAEFDVKGLIKEVRGEFVQRKEEKLSILTRQMANEYIVRATEFCVEELKALSKGKSGLDSTVWSWEKPETISHEKLNQKLNAKIENM</sequence>
<name>A0A174FRJ6_9FIRM</name>
<gene>
    <name evidence="1" type="ORF">ERS852406_02182</name>
</gene>
<protein>
    <recommendedName>
        <fullName evidence="3">Phospholipase C/D domain-containing protein</fullName>
    </recommendedName>
</protein>
<accession>A0A174FRJ6</accession>
<dbReference type="Proteomes" id="UP000095706">
    <property type="component" value="Unassembled WGS sequence"/>
</dbReference>
<evidence type="ECO:0000313" key="2">
    <source>
        <dbReference type="Proteomes" id="UP000095706"/>
    </source>
</evidence>
<reference evidence="1 2" key="1">
    <citation type="submission" date="2015-09" db="EMBL/GenBank/DDBJ databases">
        <authorList>
            <consortium name="Pathogen Informatics"/>
        </authorList>
    </citation>
    <scope>NUCLEOTIDE SEQUENCE [LARGE SCALE GENOMIC DNA]</scope>
    <source>
        <strain evidence="1 2">2789STDY5608849</strain>
    </source>
</reference>
<evidence type="ECO:0008006" key="3">
    <source>
        <dbReference type="Google" id="ProtNLM"/>
    </source>
</evidence>
<organism evidence="1 2">
    <name type="scientific">Fusicatenibacter saccharivorans</name>
    <dbReference type="NCBI Taxonomy" id="1150298"/>
    <lineage>
        <taxon>Bacteria</taxon>
        <taxon>Bacillati</taxon>
        <taxon>Bacillota</taxon>
        <taxon>Clostridia</taxon>
        <taxon>Lachnospirales</taxon>
        <taxon>Lachnospiraceae</taxon>
        <taxon>Fusicatenibacter</taxon>
    </lineage>
</organism>
<dbReference type="RefSeq" id="WP_055228056.1">
    <property type="nucleotide sequence ID" value="NZ_CAXSRP010000007.1"/>
</dbReference>
<dbReference type="AlphaFoldDB" id="A0A174FRJ6"/>
<dbReference type="EMBL" id="CYYV01000010">
    <property type="protein sequence ID" value="CUO52833.1"/>
    <property type="molecule type" value="Genomic_DNA"/>
</dbReference>
<evidence type="ECO:0000313" key="1">
    <source>
        <dbReference type="EMBL" id="CUO52833.1"/>
    </source>
</evidence>
<proteinExistence type="predicted"/>